<evidence type="ECO:0000313" key="2">
    <source>
        <dbReference type="EMBL" id="KAJ3493789.1"/>
    </source>
</evidence>
<protein>
    <submittedName>
        <fullName evidence="2">Uncharacterized protein</fullName>
    </submittedName>
</protein>
<evidence type="ECO:0000256" key="1">
    <source>
        <dbReference type="SAM" id="MobiDB-lite"/>
    </source>
</evidence>
<feature type="compositionally biased region" description="Acidic residues" evidence="1">
    <location>
        <begin position="158"/>
        <end position="175"/>
    </location>
</feature>
<evidence type="ECO:0000313" key="3">
    <source>
        <dbReference type="Proteomes" id="UP001148786"/>
    </source>
</evidence>
<accession>A0A9W8JPS3</accession>
<feature type="region of interest" description="Disordered" evidence="1">
    <location>
        <begin position="156"/>
        <end position="203"/>
    </location>
</feature>
<reference evidence="2" key="1">
    <citation type="submission" date="2022-07" db="EMBL/GenBank/DDBJ databases">
        <title>Genome Sequence of Agrocybe chaxingu.</title>
        <authorList>
            <person name="Buettner E."/>
        </authorList>
    </citation>
    <scope>NUCLEOTIDE SEQUENCE</scope>
    <source>
        <strain evidence="2">MP-N11</strain>
    </source>
</reference>
<gene>
    <name evidence="2" type="ORF">NLJ89_g10939</name>
</gene>
<dbReference type="OrthoDB" id="10433175at2759"/>
<comment type="caution">
    <text evidence="2">The sequence shown here is derived from an EMBL/GenBank/DDBJ whole genome shotgun (WGS) entry which is preliminary data.</text>
</comment>
<name>A0A9W8JPS3_9AGAR</name>
<proteinExistence type="predicted"/>
<organism evidence="2 3">
    <name type="scientific">Agrocybe chaxingu</name>
    <dbReference type="NCBI Taxonomy" id="84603"/>
    <lineage>
        <taxon>Eukaryota</taxon>
        <taxon>Fungi</taxon>
        <taxon>Dikarya</taxon>
        <taxon>Basidiomycota</taxon>
        <taxon>Agaricomycotina</taxon>
        <taxon>Agaricomycetes</taxon>
        <taxon>Agaricomycetidae</taxon>
        <taxon>Agaricales</taxon>
        <taxon>Agaricineae</taxon>
        <taxon>Strophariaceae</taxon>
        <taxon>Agrocybe</taxon>
    </lineage>
</organism>
<dbReference type="Proteomes" id="UP001148786">
    <property type="component" value="Unassembled WGS sequence"/>
</dbReference>
<sequence>MALIAAVGPTLPLELIDKIFQIASRRAATRRELDFLVLCCPHARRTIRRPTDVQLFTGKQINQLLKLAASFSAVFPYSLTQITFADLELIELLVPTRKAEQMACLKIFNSVKIRELNICSTDLTLPYDHMFLILLSWTPALKDLQVLRVKYDWSSGWGEDESSAAESGDDSDAEEAVGQSQRGLEVLGNGGSENNPDGFEVPDDSPWKGSAWTDCIRKLPQLRMVSIDTPLALYTQLSEHSCPWIEMVNFNHDTATGIFLVCHFVMASHPPSDNEFFNPHEINRHTPIHREHGIQAAVRGWYEGYEGYEEVPGMLVVPTSSPLLGKSDIPFQDGTELIYPETHEQIEQLEWEESLCGRKVEEPASETQADIRGLKEENLSLWKTIHDQDQQIEDLTKHLRCAINVLNVLKTESANAVGLVEQTLLSLNNVQGR</sequence>
<keyword evidence="3" id="KW-1185">Reference proteome</keyword>
<dbReference type="EMBL" id="JANKHO010002222">
    <property type="protein sequence ID" value="KAJ3493789.1"/>
    <property type="molecule type" value="Genomic_DNA"/>
</dbReference>
<dbReference type="AlphaFoldDB" id="A0A9W8JPS3"/>